<accession>A0A2T3A3K2</accession>
<sequence>MASTFSIPRFLLPRSGHIWRGANFGPRARNADTLMVRYASNTAKDAKGKPIVLEKPARFNPPSHGARLPTKGRPQQQHYGGSLSADEAAAQRRREYPGMPAPQGTWAHWFWSSKVLHLCITTGTLLSLAFYTYCENFKASSPFTEMLPTWSDFGQHPFMSLGTVHEVWKLTTLHNSTITGEKRKKKVDDVAKRSEYRKAHGLEQKGAFGNWTARKEPDTSAPELGKREKWFGIF</sequence>
<evidence type="ECO:0000256" key="1">
    <source>
        <dbReference type="SAM" id="MobiDB-lite"/>
    </source>
</evidence>
<evidence type="ECO:0000313" key="2">
    <source>
        <dbReference type="EMBL" id="PSR82246.1"/>
    </source>
</evidence>
<feature type="region of interest" description="Disordered" evidence="1">
    <location>
        <begin position="56"/>
        <end position="91"/>
    </location>
</feature>
<keyword evidence="3" id="KW-1185">Reference proteome</keyword>
<gene>
    <name evidence="2" type="ORF">BD289DRAFT_461814</name>
</gene>
<proteinExistence type="predicted"/>
<dbReference type="Proteomes" id="UP000241462">
    <property type="component" value="Unassembled WGS sequence"/>
</dbReference>
<dbReference type="STRING" id="2025994.A0A2T3A3K2"/>
<name>A0A2T3A3K2_9PEZI</name>
<reference evidence="2 3" key="1">
    <citation type="journal article" date="2018" name="Mycol. Prog.">
        <title>Coniella lustricola, a new species from submerged detritus.</title>
        <authorList>
            <person name="Raudabaugh D.B."/>
            <person name="Iturriaga T."/>
            <person name="Carver A."/>
            <person name="Mondo S."/>
            <person name="Pangilinan J."/>
            <person name="Lipzen A."/>
            <person name="He G."/>
            <person name="Amirebrahimi M."/>
            <person name="Grigoriev I.V."/>
            <person name="Miller A.N."/>
        </authorList>
    </citation>
    <scope>NUCLEOTIDE SEQUENCE [LARGE SCALE GENOMIC DNA]</scope>
    <source>
        <strain evidence="2 3">B22-T-1</strain>
    </source>
</reference>
<organism evidence="2 3">
    <name type="scientific">Coniella lustricola</name>
    <dbReference type="NCBI Taxonomy" id="2025994"/>
    <lineage>
        <taxon>Eukaryota</taxon>
        <taxon>Fungi</taxon>
        <taxon>Dikarya</taxon>
        <taxon>Ascomycota</taxon>
        <taxon>Pezizomycotina</taxon>
        <taxon>Sordariomycetes</taxon>
        <taxon>Sordariomycetidae</taxon>
        <taxon>Diaporthales</taxon>
        <taxon>Schizoparmaceae</taxon>
        <taxon>Coniella</taxon>
    </lineage>
</organism>
<evidence type="ECO:0000313" key="3">
    <source>
        <dbReference type="Proteomes" id="UP000241462"/>
    </source>
</evidence>
<dbReference type="InParanoid" id="A0A2T3A3K2"/>
<dbReference type="EMBL" id="KZ678483">
    <property type="protein sequence ID" value="PSR82246.1"/>
    <property type="molecule type" value="Genomic_DNA"/>
</dbReference>
<dbReference type="OrthoDB" id="5397827at2759"/>
<protein>
    <submittedName>
        <fullName evidence="2">Uncharacterized protein</fullName>
    </submittedName>
</protein>
<dbReference type="AlphaFoldDB" id="A0A2T3A3K2"/>